<name>A0A6I3KHE0_9HYPH</name>
<keyword evidence="2" id="KW-1185">Reference proteome</keyword>
<organism evidence="1 2">
    <name type="scientific">Hyphomicrobium album</name>
    <dbReference type="NCBI Taxonomy" id="2665159"/>
    <lineage>
        <taxon>Bacteria</taxon>
        <taxon>Pseudomonadati</taxon>
        <taxon>Pseudomonadota</taxon>
        <taxon>Alphaproteobacteria</taxon>
        <taxon>Hyphomicrobiales</taxon>
        <taxon>Hyphomicrobiaceae</taxon>
        <taxon>Hyphomicrobium</taxon>
    </lineage>
</organism>
<dbReference type="AlphaFoldDB" id="A0A6I3KHE0"/>
<proteinExistence type="predicted"/>
<reference evidence="1 2" key="1">
    <citation type="submission" date="2019-11" db="EMBL/GenBank/DDBJ databases">
        <title>Identification of a novel strain.</title>
        <authorList>
            <person name="Xu Q."/>
            <person name="Wang G."/>
        </authorList>
    </citation>
    <scope>NUCLEOTIDE SEQUENCE [LARGE SCALE GENOMIC DNA]</scope>
    <source>
        <strain evidence="2">xq</strain>
    </source>
</reference>
<dbReference type="Proteomes" id="UP000440694">
    <property type="component" value="Unassembled WGS sequence"/>
</dbReference>
<evidence type="ECO:0000313" key="2">
    <source>
        <dbReference type="Proteomes" id="UP000440694"/>
    </source>
</evidence>
<sequence>MPHRSFDPETVSVMGLALDAAWAEVERSTPVRAAPEKAGIRRALALRIMAAVRAGQRDPERLCAVALHVIEGCRIVRADAHAPAGH</sequence>
<dbReference type="EMBL" id="WMBQ01000001">
    <property type="protein sequence ID" value="MTD93082.1"/>
    <property type="molecule type" value="Genomic_DNA"/>
</dbReference>
<accession>A0A6I3KHE0</accession>
<evidence type="ECO:0000313" key="1">
    <source>
        <dbReference type="EMBL" id="MTD93082.1"/>
    </source>
</evidence>
<gene>
    <name evidence="1" type="ORF">GIW81_01895</name>
</gene>
<comment type="caution">
    <text evidence="1">The sequence shown here is derived from an EMBL/GenBank/DDBJ whole genome shotgun (WGS) entry which is preliminary data.</text>
</comment>
<protein>
    <submittedName>
        <fullName evidence="1">Uncharacterized protein</fullName>
    </submittedName>
</protein>
<dbReference type="RefSeq" id="WP_154737654.1">
    <property type="nucleotide sequence ID" value="NZ_WMBQ01000001.1"/>
</dbReference>